<feature type="transmembrane region" description="Helical" evidence="6">
    <location>
        <begin position="36"/>
        <end position="59"/>
    </location>
</feature>
<keyword evidence="4 6" id="KW-1133">Transmembrane helix</keyword>
<evidence type="ECO:0000313" key="8">
    <source>
        <dbReference type="Proteomes" id="UP000002524"/>
    </source>
</evidence>
<dbReference type="PATRIC" id="fig|243230.17.peg.2222"/>
<keyword evidence="8" id="KW-1185">Reference proteome</keyword>
<dbReference type="PaxDb" id="243230-DR_1999"/>
<evidence type="ECO:0000256" key="2">
    <source>
        <dbReference type="ARBA" id="ARBA00022475"/>
    </source>
</evidence>
<dbReference type="Proteomes" id="UP000002524">
    <property type="component" value="Chromosome 1"/>
</dbReference>
<dbReference type="PANTHER" id="PTHR30086:SF20">
    <property type="entry name" value="ARGININE EXPORTER PROTEIN ARGO-RELATED"/>
    <property type="match status" value="1"/>
</dbReference>
<proteinExistence type="predicted"/>
<sequence>MGGFFYGPLKLFFISQQTAQSPRIPLQSTMIDPHQYGAFLVAAVVLALLPGPGLMYILARSLGGGRWAGIQSALGTGAGGMVHVLASAVGLSALIMASSLAFSVVKYAGAAYLIYLGLRVLLSKEALSSKEEASLAAAAPERQSRLFTQGAMTELLNPKTALFFLAVIPQFVKPATGHVFGQFLLLGTTSVVVNTLNAMLVATLAGFLGARLQGNPRFQRGQKVASGGAMIALGTYVAVER</sequence>
<organism evidence="7 8">
    <name type="scientific">Deinococcus radiodurans (strain ATCC 13939 / DSM 20539 / JCM 16871 / CCUG 27074 / LMG 4051 / NBRC 15346 / NCIMB 9279 / VKM B-1422 / R1)</name>
    <dbReference type="NCBI Taxonomy" id="243230"/>
    <lineage>
        <taxon>Bacteria</taxon>
        <taxon>Thermotogati</taxon>
        <taxon>Deinococcota</taxon>
        <taxon>Deinococci</taxon>
        <taxon>Deinococcales</taxon>
        <taxon>Deinococcaceae</taxon>
        <taxon>Deinococcus</taxon>
    </lineage>
</organism>
<dbReference type="OrthoDB" id="9784202at2"/>
<keyword evidence="2" id="KW-1003">Cell membrane</keyword>
<dbReference type="GO" id="GO:0005886">
    <property type="term" value="C:plasma membrane"/>
    <property type="evidence" value="ECO:0000318"/>
    <property type="project" value="GO_Central"/>
</dbReference>
<dbReference type="PIR" id="C75329">
    <property type="entry name" value="C75329"/>
</dbReference>
<dbReference type="Pfam" id="PF01810">
    <property type="entry name" value="LysE"/>
    <property type="match status" value="1"/>
</dbReference>
<comment type="subcellular location">
    <subcellularLocation>
        <location evidence="1">Cell membrane</location>
        <topology evidence="1">Multi-pass membrane protein</topology>
    </subcellularLocation>
</comment>
<evidence type="ECO:0008006" key="9">
    <source>
        <dbReference type="Google" id="ProtNLM"/>
    </source>
</evidence>
<dbReference type="AlphaFoldDB" id="Q9RSX2"/>
<dbReference type="InterPro" id="IPR001123">
    <property type="entry name" value="LeuE-type"/>
</dbReference>
<keyword evidence="3 6" id="KW-0812">Transmembrane</keyword>
<dbReference type="eggNOG" id="COG1280">
    <property type="taxonomic scope" value="Bacteria"/>
</dbReference>
<dbReference type="GO" id="GO:0006865">
    <property type="term" value="P:amino acid transport"/>
    <property type="evidence" value="ECO:0000318"/>
    <property type="project" value="GO_Central"/>
</dbReference>
<evidence type="ECO:0000313" key="7">
    <source>
        <dbReference type="EMBL" id="AAF11548.1"/>
    </source>
</evidence>
<dbReference type="EnsemblBacteria" id="AAF11548">
    <property type="protein sequence ID" value="AAF11548"/>
    <property type="gene ID" value="DR_1999"/>
</dbReference>
<name>Q9RSX2_DEIRA</name>
<dbReference type="InParanoid" id="Q9RSX2"/>
<keyword evidence="5 6" id="KW-0472">Membrane</keyword>
<dbReference type="PIRSF" id="PIRSF006324">
    <property type="entry name" value="LeuE"/>
    <property type="match status" value="1"/>
</dbReference>
<accession>Q9RSX2</accession>
<feature type="transmembrane region" description="Helical" evidence="6">
    <location>
        <begin position="104"/>
        <end position="122"/>
    </location>
</feature>
<reference evidence="7 8" key="1">
    <citation type="journal article" date="1999" name="Science">
        <title>Genome sequence of the radioresistant bacterium Deinococcus radiodurans R1.</title>
        <authorList>
            <person name="White O."/>
            <person name="Eisen J.A."/>
            <person name="Heidelberg J.F."/>
            <person name="Hickey E.K."/>
            <person name="Peterson J.D."/>
            <person name="Dodson R.J."/>
            <person name="Haft D.H."/>
            <person name="Gwinn M.L."/>
            <person name="Nelson W.C."/>
            <person name="Richardson D.L."/>
            <person name="Moffat K.S."/>
            <person name="Qin H."/>
            <person name="Jiang L."/>
            <person name="Pamphile W."/>
            <person name="Crosby M."/>
            <person name="Shen M."/>
            <person name="Vamathevan J.J."/>
            <person name="Lam P."/>
            <person name="McDonald L."/>
            <person name="Utterback T."/>
            <person name="Zalewski C."/>
            <person name="Makarova K.S."/>
            <person name="Aravind L."/>
            <person name="Daly M.J."/>
            <person name="Minton K.W."/>
            <person name="Fleischmann R.D."/>
            <person name="Ketchum K.A."/>
            <person name="Nelson K.E."/>
            <person name="Salzberg S."/>
            <person name="Smith H.O."/>
            <person name="Venter J.C."/>
            <person name="Fraser C.M."/>
        </authorList>
    </citation>
    <scope>NUCLEOTIDE SEQUENCE [LARGE SCALE GENOMIC DNA]</scope>
    <source>
        <strain evidence="8">ATCC 13939 / DSM 20539 / JCM 16871 / LMG 4051 / NBRC 15346 / NCIMB 9279 / R1 / VKM B-1422</strain>
    </source>
</reference>
<dbReference type="STRING" id="243230.DR_1999"/>
<dbReference type="HOGENOM" id="CLU_079569_3_1_0"/>
<dbReference type="GO" id="GO:0015171">
    <property type="term" value="F:amino acid transmembrane transporter activity"/>
    <property type="evidence" value="ECO:0000318"/>
    <property type="project" value="GO_Central"/>
</dbReference>
<feature type="transmembrane region" description="Helical" evidence="6">
    <location>
        <begin position="80"/>
        <end position="98"/>
    </location>
</feature>
<evidence type="ECO:0000256" key="4">
    <source>
        <dbReference type="ARBA" id="ARBA00022989"/>
    </source>
</evidence>
<evidence type="ECO:0000256" key="5">
    <source>
        <dbReference type="ARBA" id="ARBA00023136"/>
    </source>
</evidence>
<gene>
    <name evidence="7" type="ordered locus">DR_1999</name>
</gene>
<dbReference type="FunCoup" id="Q9RSX2">
    <property type="interactions" value="62"/>
</dbReference>
<dbReference type="PANTHER" id="PTHR30086">
    <property type="entry name" value="ARGININE EXPORTER PROTEIN ARGO"/>
    <property type="match status" value="1"/>
</dbReference>
<evidence type="ECO:0000256" key="1">
    <source>
        <dbReference type="ARBA" id="ARBA00004651"/>
    </source>
</evidence>
<evidence type="ECO:0000256" key="6">
    <source>
        <dbReference type="SAM" id="Phobius"/>
    </source>
</evidence>
<protein>
    <recommendedName>
        <fullName evidence="9">RhtB family transporter</fullName>
    </recommendedName>
</protein>
<dbReference type="KEGG" id="dra:DR_1999"/>
<feature type="transmembrane region" description="Helical" evidence="6">
    <location>
        <begin position="184"/>
        <end position="210"/>
    </location>
</feature>
<dbReference type="EMBL" id="AE000513">
    <property type="protein sequence ID" value="AAF11548.1"/>
    <property type="molecule type" value="Genomic_DNA"/>
</dbReference>
<evidence type="ECO:0000256" key="3">
    <source>
        <dbReference type="ARBA" id="ARBA00022692"/>
    </source>
</evidence>